<dbReference type="Proteomes" id="UP001589833">
    <property type="component" value="Unassembled WGS sequence"/>
</dbReference>
<dbReference type="InterPro" id="IPR012156">
    <property type="entry name" value="Cold_shock_CspA"/>
</dbReference>
<keyword evidence="3" id="KW-1185">Reference proteome</keyword>
<accession>A0ABV6NCM0</accession>
<proteinExistence type="predicted"/>
<feature type="transmembrane region" description="Helical" evidence="1">
    <location>
        <begin position="36"/>
        <end position="53"/>
    </location>
</feature>
<protein>
    <submittedName>
        <fullName evidence="2">DUF1294 domain-containing protein</fullName>
    </submittedName>
</protein>
<gene>
    <name evidence="2" type="ORF">ACFFH4_02320</name>
</gene>
<reference evidence="2 3" key="1">
    <citation type="submission" date="2024-09" db="EMBL/GenBank/DDBJ databases">
        <authorList>
            <person name="Sun Q."/>
            <person name="Mori K."/>
        </authorList>
    </citation>
    <scope>NUCLEOTIDE SEQUENCE [LARGE SCALE GENOMIC DNA]</scope>
    <source>
        <strain evidence="2 3">NCAIM B.02301</strain>
    </source>
</reference>
<comment type="caution">
    <text evidence="2">The sequence shown here is derived from an EMBL/GenBank/DDBJ whole genome shotgun (WGS) entry which is preliminary data.</text>
</comment>
<dbReference type="PIRSF" id="PIRSF002599">
    <property type="entry name" value="Cold_shock_A"/>
    <property type="match status" value="1"/>
</dbReference>
<evidence type="ECO:0000313" key="2">
    <source>
        <dbReference type="EMBL" id="MFC0557888.1"/>
    </source>
</evidence>
<keyword evidence="1" id="KW-1133">Transmembrane helix</keyword>
<organism evidence="2 3">
    <name type="scientific">Halalkalibacter alkalisediminis</name>
    <dbReference type="NCBI Taxonomy" id="935616"/>
    <lineage>
        <taxon>Bacteria</taxon>
        <taxon>Bacillati</taxon>
        <taxon>Bacillota</taxon>
        <taxon>Bacilli</taxon>
        <taxon>Bacillales</taxon>
        <taxon>Bacillaceae</taxon>
        <taxon>Halalkalibacter</taxon>
    </lineage>
</organism>
<feature type="transmembrane region" description="Helical" evidence="1">
    <location>
        <begin position="65"/>
        <end position="83"/>
    </location>
</feature>
<keyword evidence="1" id="KW-0472">Membrane</keyword>
<sequence length="84" mass="9545">MILTVYLVIINFIAYITMGSDKTRAKKRQRRIPEKTLFLLALFGGSLGIYTGMKSFRHKTKHASFTIGIPIILFVQIGILVFIL</sequence>
<dbReference type="Pfam" id="PF06961">
    <property type="entry name" value="DUF1294"/>
    <property type="match status" value="1"/>
</dbReference>
<dbReference type="RefSeq" id="WP_273843408.1">
    <property type="nucleotide sequence ID" value="NZ_JAQQWT010000006.1"/>
</dbReference>
<dbReference type="EMBL" id="JBHLTR010000003">
    <property type="protein sequence ID" value="MFC0557888.1"/>
    <property type="molecule type" value="Genomic_DNA"/>
</dbReference>
<keyword evidence="1" id="KW-0812">Transmembrane</keyword>
<evidence type="ECO:0000256" key="1">
    <source>
        <dbReference type="SAM" id="Phobius"/>
    </source>
</evidence>
<evidence type="ECO:0000313" key="3">
    <source>
        <dbReference type="Proteomes" id="UP001589833"/>
    </source>
</evidence>
<dbReference type="InterPro" id="IPR010718">
    <property type="entry name" value="DUF1294"/>
</dbReference>
<name>A0ABV6NCM0_9BACI</name>